<dbReference type="InterPro" id="IPR035900">
    <property type="entry name" value="Colicin_E_sf"/>
</dbReference>
<dbReference type="Gene3D" id="1.10.1200.20">
    <property type="entry name" value="Colicin E immunity protein"/>
    <property type="match status" value="1"/>
</dbReference>
<evidence type="ECO:0000313" key="3">
    <source>
        <dbReference type="EMBL" id="RTS41629.1"/>
    </source>
</evidence>
<proteinExistence type="inferred from homology"/>
<dbReference type="PRINTS" id="PR01299">
    <property type="entry name" value="PYOCIN"/>
</dbReference>
<protein>
    <submittedName>
        <fullName evidence="3">Bacteriocin immunity protein</fullName>
    </submittedName>
</protein>
<gene>
    <name evidence="3" type="ORF">DY940_26295</name>
</gene>
<dbReference type="InterPro" id="IPR000290">
    <property type="entry name" value="Colicin_pyocin"/>
</dbReference>
<dbReference type="RefSeq" id="WP_003108581.1">
    <property type="nucleotide sequence ID" value="NZ_CAADNE010000558.1"/>
</dbReference>
<evidence type="ECO:0000256" key="1">
    <source>
        <dbReference type="ARBA" id="ARBA00009346"/>
    </source>
</evidence>
<dbReference type="Pfam" id="PF01320">
    <property type="entry name" value="Colicin_Pyocin"/>
    <property type="match status" value="1"/>
</dbReference>
<dbReference type="CDD" id="cd16363">
    <property type="entry name" value="Col_Im_like"/>
    <property type="match status" value="1"/>
</dbReference>
<accession>A0ABD7JXI4</accession>
<evidence type="ECO:0000256" key="2">
    <source>
        <dbReference type="ARBA" id="ARBA00023025"/>
    </source>
</evidence>
<evidence type="ECO:0000313" key="4">
    <source>
        <dbReference type="Proteomes" id="UP000276985"/>
    </source>
</evidence>
<reference evidence="3 4" key="1">
    <citation type="submission" date="2018-12" db="EMBL/GenBank/DDBJ databases">
        <title>Pseudomonas aeruginosa Diversity Panel.</title>
        <authorList>
            <person name="Snesrud E."/>
            <person name="Mcgann P."/>
        </authorList>
    </citation>
    <scope>NUCLEOTIDE SEQUENCE [LARGE SCALE GENOMIC DNA]</scope>
    <source>
        <strain evidence="3 4">MRSN6241</strain>
    </source>
</reference>
<organism evidence="3 4">
    <name type="scientific">Pseudomonas aeruginosa</name>
    <dbReference type="NCBI Taxonomy" id="287"/>
    <lineage>
        <taxon>Bacteria</taxon>
        <taxon>Pseudomonadati</taxon>
        <taxon>Pseudomonadota</taxon>
        <taxon>Gammaproteobacteria</taxon>
        <taxon>Pseudomonadales</taxon>
        <taxon>Pseudomonadaceae</taxon>
        <taxon>Pseudomonas</taxon>
    </lineage>
</organism>
<dbReference type="Proteomes" id="UP000276985">
    <property type="component" value="Unassembled WGS sequence"/>
</dbReference>
<name>A0ABD7JXI4_PSEAI</name>
<dbReference type="EMBL" id="RXTL01000035">
    <property type="protein sequence ID" value="RTS41629.1"/>
    <property type="molecule type" value="Genomic_DNA"/>
</dbReference>
<sequence>MDLKSNLSDYTQDEFLELIRAIESAGTEGERDSLLEHFVTVAEHPAGSDLLYYPEPGADDSPEGILQTVKAWRIANGLPGFKVV</sequence>
<comment type="similarity">
    <text evidence="1">Belongs to the colicins ColE2/ColE8/ColE9 and pyocins S1/S2 family.</text>
</comment>
<dbReference type="GO" id="GO:0030153">
    <property type="term" value="P:bacteriocin immunity"/>
    <property type="evidence" value="ECO:0007669"/>
    <property type="project" value="UniProtKB-KW"/>
</dbReference>
<keyword evidence="2" id="KW-0079">Bacteriocin immunity</keyword>
<comment type="caution">
    <text evidence="3">The sequence shown here is derived from an EMBL/GenBank/DDBJ whole genome shotgun (WGS) entry which is preliminary data.</text>
</comment>
<dbReference type="SUPFAM" id="SSF47345">
    <property type="entry name" value="Colicin E immunity proteins"/>
    <property type="match status" value="1"/>
</dbReference>
<dbReference type="AlphaFoldDB" id="A0ABD7JXI4"/>